<comment type="caution">
    <text evidence="2">The sequence shown here is derived from an EMBL/GenBank/DDBJ whole genome shotgun (WGS) entry which is preliminary data.</text>
</comment>
<dbReference type="RefSeq" id="WP_378585288.1">
    <property type="nucleotide sequence ID" value="NZ_JBHSKD010000002.1"/>
</dbReference>
<reference evidence="3" key="1">
    <citation type="journal article" date="2019" name="Int. J. Syst. Evol. Microbiol.">
        <title>The Global Catalogue of Microorganisms (GCM) 10K type strain sequencing project: providing services to taxonomists for standard genome sequencing and annotation.</title>
        <authorList>
            <consortium name="The Broad Institute Genomics Platform"/>
            <consortium name="The Broad Institute Genome Sequencing Center for Infectious Disease"/>
            <person name="Wu L."/>
            <person name="Ma J."/>
        </authorList>
    </citation>
    <scope>NUCLEOTIDE SEQUENCE [LARGE SCALE GENOMIC DNA]</scope>
    <source>
        <strain evidence="3">DFY41</strain>
    </source>
</reference>
<evidence type="ECO:0000313" key="3">
    <source>
        <dbReference type="Proteomes" id="UP001596087"/>
    </source>
</evidence>
<feature type="compositionally biased region" description="Basic residues" evidence="1">
    <location>
        <begin position="89"/>
        <end position="101"/>
    </location>
</feature>
<evidence type="ECO:0000313" key="2">
    <source>
        <dbReference type="EMBL" id="MFC5175075.1"/>
    </source>
</evidence>
<keyword evidence="3" id="KW-1185">Reference proteome</keyword>
<sequence length="123" mass="13475">MNNNNHYERRDDRVIPDHTTPQPQTDPAVSALAHHRDPSIPTTPDVPAPKAERGIAWVRPSELPSLIGTKWAARGIDLQSELVRRSRRAPAKAARAGHKISRSAIARPEPLTASVSTTEELGL</sequence>
<evidence type="ECO:0000256" key="1">
    <source>
        <dbReference type="SAM" id="MobiDB-lite"/>
    </source>
</evidence>
<gene>
    <name evidence="2" type="ORF">ACFPGP_00235</name>
</gene>
<feature type="compositionally biased region" description="Basic and acidic residues" evidence="1">
    <location>
        <begin position="1"/>
        <end position="16"/>
    </location>
</feature>
<feature type="region of interest" description="Disordered" evidence="1">
    <location>
        <begin position="89"/>
        <end position="123"/>
    </location>
</feature>
<proteinExistence type="predicted"/>
<protein>
    <submittedName>
        <fullName evidence="2">Uncharacterized protein</fullName>
    </submittedName>
</protein>
<organism evidence="2 3">
    <name type="scientific">Nocardioides taihuensis</name>
    <dbReference type="NCBI Taxonomy" id="1835606"/>
    <lineage>
        <taxon>Bacteria</taxon>
        <taxon>Bacillati</taxon>
        <taxon>Actinomycetota</taxon>
        <taxon>Actinomycetes</taxon>
        <taxon>Propionibacteriales</taxon>
        <taxon>Nocardioidaceae</taxon>
        <taxon>Nocardioides</taxon>
    </lineage>
</organism>
<name>A0ABW0BCT2_9ACTN</name>
<dbReference type="EMBL" id="JBHSKD010000002">
    <property type="protein sequence ID" value="MFC5175075.1"/>
    <property type="molecule type" value="Genomic_DNA"/>
</dbReference>
<accession>A0ABW0BCT2</accession>
<feature type="compositionally biased region" description="Low complexity" evidence="1">
    <location>
        <begin position="17"/>
        <end position="27"/>
    </location>
</feature>
<feature type="region of interest" description="Disordered" evidence="1">
    <location>
        <begin position="1"/>
        <end position="53"/>
    </location>
</feature>
<feature type="compositionally biased region" description="Polar residues" evidence="1">
    <location>
        <begin position="113"/>
        <end position="123"/>
    </location>
</feature>
<dbReference type="Proteomes" id="UP001596087">
    <property type="component" value="Unassembled WGS sequence"/>
</dbReference>